<dbReference type="Gene3D" id="3.40.50.1820">
    <property type="entry name" value="alpha/beta hydrolase"/>
    <property type="match status" value="1"/>
</dbReference>
<dbReference type="SUPFAM" id="SSF53474">
    <property type="entry name" value="alpha/beta-Hydrolases"/>
    <property type="match status" value="1"/>
</dbReference>
<organism evidence="3 4">
    <name type="scientific">Hymenobacter cyanobacteriorum</name>
    <dbReference type="NCBI Taxonomy" id="2926463"/>
    <lineage>
        <taxon>Bacteria</taxon>
        <taxon>Pseudomonadati</taxon>
        <taxon>Bacteroidota</taxon>
        <taxon>Cytophagia</taxon>
        <taxon>Cytophagales</taxon>
        <taxon>Hymenobacteraceae</taxon>
        <taxon>Hymenobacter</taxon>
    </lineage>
</organism>
<comment type="caution">
    <text evidence="3">The sequence shown here is derived from an EMBL/GenBank/DDBJ whole genome shotgun (WGS) entry which is preliminary data.</text>
</comment>
<proteinExistence type="predicted"/>
<dbReference type="InterPro" id="IPR029058">
    <property type="entry name" value="AB_hydrolase_fold"/>
</dbReference>
<reference evidence="3" key="1">
    <citation type="submission" date="2022-03" db="EMBL/GenBank/DDBJ databases">
        <title>Bacterial whole genome sequence for Hymenobacter sp. DH14.</title>
        <authorList>
            <person name="Le V."/>
        </authorList>
    </citation>
    <scope>NUCLEOTIDE SEQUENCE</scope>
    <source>
        <strain evidence="3">DH14</strain>
    </source>
</reference>
<evidence type="ECO:0000259" key="2">
    <source>
        <dbReference type="Pfam" id="PF18962"/>
    </source>
</evidence>
<feature type="domain" description="GPI inositol-deacylase PGAP1-like alpha/beta" evidence="1">
    <location>
        <begin position="597"/>
        <end position="664"/>
    </location>
</feature>
<feature type="domain" description="Secretion system C-terminal sorting" evidence="2">
    <location>
        <begin position="1058"/>
        <end position="1118"/>
    </location>
</feature>
<dbReference type="NCBIfam" id="TIGR04183">
    <property type="entry name" value="Por_Secre_tail"/>
    <property type="match status" value="1"/>
</dbReference>
<dbReference type="GO" id="GO:1902929">
    <property type="term" value="C:plasma membrane of growing cell tip"/>
    <property type="evidence" value="ECO:0007669"/>
    <property type="project" value="TreeGrafter"/>
</dbReference>
<dbReference type="InterPro" id="IPR013431">
    <property type="entry name" value="Delta_60_rpt"/>
</dbReference>
<evidence type="ECO:0000313" key="3">
    <source>
        <dbReference type="EMBL" id="MCI1187887.1"/>
    </source>
</evidence>
<evidence type="ECO:0000259" key="1">
    <source>
        <dbReference type="Pfam" id="PF07819"/>
    </source>
</evidence>
<dbReference type="GO" id="GO:0016788">
    <property type="term" value="F:hydrolase activity, acting on ester bonds"/>
    <property type="evidence" value="ECO:0007669"/>
    <property type="project" value="InterPro"/>
</dbReference>
<dbReference type="RefSeq" id="WP_241936160.1">
    <property type="nucleotide sequence ID" value="NZ_JALBGC010000003.1"/>
</dbReference>
<dbReference type="PANTHER" id="PTHR31778:SF2">
    <property type="entry name" value="BUD SITE SELECTION PROTEIN RAX2"/>
    <property type="match status" value="1"/>
</dbReference>
<dbReference type="PANTHER" id="PTHR31778">
    <property type="entry name" value="BUD SITE SELECTION PROTEIN RAX2"/>
    <property type="match status" value="1"/>
</dbReference>
<evidence type="ECO:0000313" key="4">
    <source>
        <dbReference type="Proteomes" id="UP001139193"/>
    </source>
</evidence>
<sequence>MLVYLLLLAGPAKCGGLDAILNPDGTVRTGAVGSFNAKGYTIETTPDGRPSFRVRPSQQRFSGNNNRFLRPASVTNGVDGVVLAIAIASNGTLYAGGYFSRAGGVAVNNIAQWNGTNWAPLDSGVSGSQNALQTFVSALAITNAGILYVGGNFTTAGGVTATGIAQWNGTSWAPLGAGVSWRVSALALSGGTLYVGGTFTTAGGVAANNVATWNGGGWAALGDGINSHVYGVAPSGGSLYVGGEFTRAAQTKAYRLAKWNGTRWDSLNTGINLAVGVVVKAMAVSSTGTVYAGGNFTTAGGVTVNGIARWTGTNWAPLGSGVNGAGTGGSVDVITISSSGMLYAGGYFSTIGGVAANHIAQWNGTSWAPLGAGMDGRVQSLALSSDGTLYAGGAFTTADGVSTIGIARWDGAVWNALDEVPRLTAFHLRQPGVVTSRTDLHYQPSSSVKVGADNAAGTLFSVARGAGQNTLSLRIRENANNNATGPLADAAGYCGQVTTTATAVEAVYHHPAFVDDPGPYKTLHLELVDVANPAVPVVISTYLVRVVRPPLLLVHGLFSNGQTAFPGLINRLVGDHVYEQEGDIRYAVYDNDREFSHNAQYIIYDKEALLSAYSDRNISVSKIDVVGHSMGGLLARQYIQSGVYRQDVNKLITLNTPHSGTPIPNFINSLSPLPRGAIALGLRFLIGDIDAGAVNDLSYNGSAMGRLNTAPNLQGVALHTITTHTFLGAAPDLQQLLNGRYSWPGYIAGWMGLLHPRLSLNTYLNDSVYQDRHDLAVGVNSQNGGLSGLYTSSNIPNQTHFSGSNPVVHTRIKELLKANPNGTPNTSTTPFTKAGVSPRPVYSVYTRPISVSSIKTASTLQITAPTRSTIVTDVDSISVTVAGSSDVTKIMLVCGVGTPVVETRLINGAGGTVFIKVPKGGLGRLKVAAFAFAGSAYVQFDTLSTGLTTTATLTGLRLAPRLFYTTPGDSAILEVTGTYSDGIDRNVLGQPGMQFAFKISGKARMGRSKHHVVGLALGRDSLRVTYGGRTDIVPIEVAARQTPTLSSRAPMASQQIAMWPNPAQQSVQISGAGGLPIALFDMLGRVVRTYASLKPSEVVTMDLRGLPSGVYIVRMGSVTRRLLVE</sequence>
<dbReference type="AlphaFoldDB" id="A0A9X1VFN1"/>
<dbReference type="Pfam" id="PF18962">
    <property type="entry name" value="Por_Secre_tail"/>
    <property type="match status" value="1"/>
</dbReference>
<accession>A0A9X1VFN1</accession>
<dbReference type="InterPro" id="IPR012908">
    <property type="entry name" value="PGAP1-ab_dom-like"/>
</dbReference>
<protein>
    <submittedName>
        <fullName evidence="3">T9SS type A sorting domain-containing protein</fullName>
    </submittedName>
</protein>
<dbReference type="EMBL" id="JALBGC010000003">
    <property type="protein sequence ID" value="MCI1187887.1"/>
    <property type="molecule type" value="Genomic_DNA"/>
</dbReference>
<gene>
    <name evidence="3" type="ORF">MON38_10685</name>
</gene>
<dbReference type="Proteomes" id="UP001139193">
    <property type="component" value="Unassembled WGS sequence"/>
</dbReference>
<dbReference type="InterPro" id="IPR026444">
    <property type="entry name" value="Secre_tail"/>
</dbReference>
<name>A0A9X1VFN1_9BACT</name>
<keyword evidence="4" id="KW-1185">Reference proteome</keyword>
<dbReference type="Pfam" id="PF17164">
    <property type="entry name" value="DUF5122"/>
    <property type="match status" value="1"/>
</dbReference>
<dbReference type="Pfam" id="PF07819">
    <property type="entry name" value="PGAP1"/>
    <property type="match status" value="1"/>
</dbReference>